<name>A0ABQ0NXI0_9PROT</name>
<organism evidence="2 3">
    <name type="scientific">Saccharibacter floricola DSM 15669</name>
    <dbReference type="NCBI Taxonomy" id="1123227"/>
    <lineage>
        <taxon>Bacteria</taxon>
        <taxon>Pseudomonadati</taxon>
        <taxon>Pseudomonadota</taxon>
        <taxon>Alphaproteobacteria</taxon>
        <taxon>Acetobacterales</taxon>
        <taxon>Acetobacteraceae</taxon>
        <taxon>Saccharibacter</taxon>
    </lineage>
</organism>
<dbReference type="Proteomes" id="UP001062901">
    <property type="component" value="Unassembled WGS sequence"/>
</dbReference>
<dbReference type="InterPro" id="IPR002654">
    <property type="entry name" value="Glyco_trans_25"/>
</dbReference>
<dbReference type="EMBL" id="BAQD01000007">
    <property type="protein sequence ID" value="GBQ05845.1"/>
    <property type="molecule type" value="Genomic_DNA"/>
</dbReference>
<accession>A0ABQ0NXI0</accession>
<gene>
    <name evidence="2" type="ORF">AA15669_0663</name>
</gene>
<keyword evidence="3" id="KW-1185">Reference proteome</keyword>
<sequence length="248" mass="27671">MPMQKYVISLARTPERLERFRRVNAHVPDILHAPGIDGSTLDLTQAAEQGFVDHHCQFTKGAIGSGMTHVSLWGATAKYGHPSHIFEDDAFLCHNFEEESDRVIRSLPEDWDIILWGNNSDTILHYDLLPGITDCVARFSEEKVRRAIETFRHMDVATLPFRLRQTFGICGYSVSPKGAVELIKRCLPFTSPLVTYPSMGGKVLQASSVDHLMNQHYADLKAYTCMPPLVLTDNVQARSLNLASGASS</sequence>
<proteinExistence type="predicted"/>
<reference evidence="2" key="1">
    <citation type="submission" date="2013-04" db="EMBL/GenBank/DDBJ databases">
        <title>The genome sequencing project of 58 acetic acid bacteria.</title>
        <authorList>
            <person name="Okamoto-Kainuma A."/>
            <person name="Ishikawa M."/>
            <person name="Umino S."/>
            <person name="Koizumi Y."/>
            <person name="Shiwa Y."/>
            <person name="Yoshikawa H."/>
            <person name="Matsutani M."/>
            <person name="Matsushita K."/>
        </authorList>
    </citation>
    <scope>NUCLEOTIDE SEQUENCE</scope>
    <source>
        <strain evidence="2">DSM 15669</strain>
    </source>
</reference>
<feature type="domain" description="Glycosyl transferase family 25" evidence="1">
    <location>
        <begin position="4"/>
        <end position="186"/>
    </location>
</feature>
<comment type="caution">
    <text evidence="2">The sequence shown here is derived from an EMBL/GenBank/DDBJ whole genome shotgun (WGS) entry which is preliminary data.</text>
</comment>
<protein>
    <submittedName>
        <fullName evidence="2">Glycosyltransferase</fullName>
    </submittedName>
</protein>
<dbReference type="Pfam" id="PF01755">
    <property type="entry name" value="Glyco_transf_25"/>
    <property type="match status" value="1"/>
</dbReference>
<evidence type="ECO:0000259" key="1">
    <source>
        <dbReference type="Pfam" id="PF01755"/>
    </source>
</evidence>
<evidence type="ECO:0000313" key="2">
    <source>
        <dbReference type="EMBL" id="GBQ05845.1"/>
    </source>
</evidence>
<dbReference type="RefSeq" id="WP_264873373.1">
    <property type="nucleotide sequence ID" value="NZ_BAQD01000007.1"/>
</dbReference>
<evidence type="ECO:0000313" key="3">
    <source>
        <dbReference type="Proteomes" id="UP001062901"/>
    </source>
</evidence>